<dbReference type="OrthoDB" id="331341at2759"/>
<dbReference type="InParanoid" id="A0A0D0A1N2"/>
<feature type="region of interest" description="Disordered" evidence="1">
    <location>
        <begin position="331"/>
        <end position="366"/>
    </location>
</feature>
<feature type="compositionally biased region" description="Polar residues" evidence="1">
    <location>
        <begin position="256"/>
        <end position="272"/>
    </location>
</feature>
<reference evidence="3" key="2">
    <citation type="submission" date="2015-01" db="EMBL/GenBank/DDBJ databases">
        <title>Evolutionary Origins and Diversification of the Mycorrhizal Mutualists.</title>
        <authorList>
            <consortium name="DOE Joint Genome Institute"/>
            <consortium name="Mycorrhizal Genomics Consortium"/>
            <person name="Kohler A."/>
            <person name="Kuo A."/>
            <person name="Nagy L.G."/>
            <person name="Floudas D."/>
            <person name="Copeland A."/>
            <person name="Barry K.W."/>
            <person name="Cichocki N."/>
            <person name="Veneault-Fourrey C."/>
            <person name="LaButti K."/>
            <person name="Lindquist E.A."/>
            <person name="Lipzen A."/>
            <person name="Lundell T."/>
            <person name="Morin E."/>
            <person name="Murat C."/>
            <person name="Riley R."/>
            <person name="Ohm R."/>
            <person name="Sun H."/>
            <person name="Tunlid A."/>
            <person name="Henrissat B."/>
            <person name="Grigoriev I.V."/>
            <person name="Hibbett D.S."/>
            <person name="Martin F."/>
        </authorList>
    </citation>
    <scope>NUCLEOTIDE SEQUENCE [LARGE SCALE GENOMIC DNA]</scope>
    <source>
        <strain evidence="3">UH-Slu-Lm8-n1</strain>
    </source>
</reference>
<sequence>MSDAEYEVVCDKGARRCKAGQENHMEISFKLGTRKIFYIWLKAFPQDFLGIRTHSVLKKKKRFMFWALQGRVRDLKVNLVRTFYKDLLKMMSPTILTTKKRRRNQKPTGEPRAKRKRESEPGTAGNASTQRMRAFGPKSKARSSPLISPDDPDARDIPNSHADLPEVNGTLVQFDDLRSYSPDIQDTIEFSRRTRDVALFDSPSQSRNSEGPKSPAETAVPAHRTRAANPLVKFIDAVPSMGKNSRAVIPAKTRLVSGQPSISSKNNGSQASHKTRPKPAPGGRFGGKNRSSLLIAVKGGLTSGKVASGGPTSQDTIEVSHVLTENAVLSADEGRSSLDPLFDSPSQSRNSEGPRSPAEPAVPAHHTRAADILVKFIDAVPTMGKNSGAAIPAKTRLSSRGAGQE</sequence>
<feature type="region of interest" description="Disordered" evidence="1">
    <location>
        <begin position="250"/>
        <end position="289"/>
    </location>
</feature>
<evidence type="ECO:0000313" key="2">
    <source>
        <dbReference type="EMBL" id="KIK32034.1"/>
    </source>
</evidence>
<protein>
    <submittedName>
        <fullName evidence="2">Uncharacterized protein</fullName>
    </submittedName>
</protein>
<proteinExistence type="predicted"/>
<feature type="region of interest" description="Disordered" evidence="1">
    <location>
        <begin position="95"/>
        <end position="167"/>
    </location>
</feature>
<dbReference type="HOGENOM" id="CLU_680029_0_0_1"/>
<feature type="compositionally biased region" description="Basic and acidic residues" evidence="1">
    <location>
        <begin position="109"/>
        <end position="120"/>
    </location>
</feature>
<dbReference type="AlphaFoldDB" id="A0A0D0A1N2"/>
<accession>A0A0D0A1N2</accession>
<dbReference type="EMBL" id="KN836453">
    <property type="protein sequence ID" value="KIK32034.1"/>
    <property type="molecule type" value="Genomic_DNA"/>
</dbReference>
<feature type="compositionally biased region" description="Polar residues" evidence="1">
    <location>
        <begin position="344"/>
        <end position="353"/>
    </location>
</feature>
<feature type="compositionally biased region" description="Polar residues" evidence="1">
    <location>
        <begin position="202"/>
        <end position="211"/>
    </location>
</feature>
<dbReference type="STRING" id="930992.A0A0D0A1N2"/>
<gene>
    <name evidence="2" type="ORF">CY34DRAFT_761378</name>
</gene>
<evidence type="ECO:0000256" key="1">
    <source>
        <dbReference type="SAM" id="MobiDB-lite"/>
    </source>
</evidence>
<name>A0A0D0A1N2_9AGAM</name>
<feature type="region of interest" description="Disordered" evidence="1">
    <location>
        <begin position="200"/>
        <end position="220"/>
    </location>
</feature>
<organism evidence="2 3">
    <name type="scientific">Suillus luteus UH-Slu-Lm8-n1</name>
    <dbReference type="NCBI Taxonomy" id="930992"/>
    <lineage>
        <taxon>Eukaryota</taxon>
        <taxon>Fungi</taxon>
        <taxon>Dikarya</taxon>
        <taxon>Basidiomycota</taxon>
        <taxon>Agaricomycotina</taxon>
        <taxon>Agaricomycetes</taxon>
        <taxon>Agaricomycetidae</taxon>
        <taxon>Boletales</taxon>
        <taxon>Suillineae</taxon>
        <taxon>Suillaceae</taxon>
        <taxon>Suillus</taxon>
    </lineage>
</organism>
<dbReference type="Proteomes" id="UP000054485">
    <property type="component" value="Unassembled WGS sequence"/>
</dbReference>
<evidence type="ECO:0000313" key="3">
    <source>
        <dbReference type="Proteomes" id="UP000054485"/>
    </source>
</evidence>
<keyword evidence="3" id="KW-1185">Reference proteome</keyword>
<feature type="region of interest" description="Disordered" evidence="1">
    <location>
        <begin position="383"/>
        <end position="405"/>
    </location>
</feature>
<reference evidence="2 3" key="1">
    <citation type="submission" date="2014-04" db="EMBL/GenBank/DDBJ databases">
        <authorList>
            <consortium name="DOE Joint Genome Institute"/>
            <person name="Kuo A."/>
            <person name="Ruytinx J."/>
            <person name="Rineau F."/>
            <person name="Colpaert J."/>
            <person name="Kohler A."/>
            <person name="Nagy L.G."/>
            <person name="Floudas D."/>
            <person name="Copeland A."/>
            <person name="Barry K.W."/>
            <person name="Cichocki N."/>
            <person name="Veneault-Fourrey C."/>
            <person name="LaButti K."/>
            <person name="Lindquist E.A."/>
            <person name="Lipzen A."/>
            <person name="Lundell T."/>
            <person name="Morin E."/>
            <person name="Murat C."/>
            <person name="Sun H."/>
            <person name="Tunlid A."/>
            <person name="Henrissat B."/>
            <person name="Grigoriev I.V."/>
            <person name="Hibbett D.S."/>
            <person name="Martin F."/>
            <person name="Nordberg H.P."/>
            <person name="Cantor M.N."/>
            <person name="Hua S.X."/>
        </authorList>
    </citation>
    <scope>NUCLEOTIDE SEQUENCE [LARGE SCALE GENOMIC DNA]</scope>
    <source>
        <strain evidence="2 3">UH-Slu-Lm8-n1</strain>
    </source>
</reference>